<feature type="transmembrane region" description="Helical" evidence="1">
    <location>
        <begin position="113"/>
        <end position="136"/>
    </location>
</feature>
<name>A0A1B7MLT5_9AGAM</name>
<proteinExistence type="predicted"/>
<dbReference type="OrthoDB" id="3341843at2759"/>
<gene>
    <name evidence="2" type="ORF">K503DRAFT_869486</name>
</gene>
<evidence type="ECO:0000313" key="3">
    <source>
        <dbReference type="Proteomes" id="UP000092154"/>
    </source>
</evidence>
<feature type="transmembrane region" description="Helical" evidence="1">
    <location>
        <begin position="21"/>
        <end position="42"/>
    </location>
</feature>
<keyword evidence="1" id="KW-0812">Transmembrane</keyword>
<keyword evidence="1" id="KW-1133">Transmembrane helix</keyword>
<dbReference type="EMBL" id="KV448750">
    <property type="protein sequence ID" value="OAX33547.1"/>
    <property type="molecule type" value="Genomic_DNA"/>
</dbReference>
<keyword evidence="1" id="KW-0472">Membrane</keyword>
<protein>
    <submittedName>
        <fullName evidence="2">Uncharacterized protein</fullName>
    </submittedName>
</protein>
<accession>A0A1B7MLT5</accession>
<dbReference type="InParanoid" id="A0A1B7MLT5"/>
<dbReference type="Proteomes" id="UP000092154">
    <property type="component" value="Unassembled WGS sequence"/>
</dbReference>
<feature type="transmembrane region" description="Helical" evidence="1">
    <location>
        <begin position="71"/>
        <end position="92"/>
    </location>
</feature>
<evidence type="ECO:0000313" key="2">
    <source>
        <dbReference type="EMBL" id="OAX33547.1"/>
    </source>
</evidence>
<feature type="transmembrane region" description="Helical" evidence="1">
    <location>
        <begin position="148"/>
        <end position="171"/>
    </location>
</feature>
<sequence length="207" mass="23296">MLEVILIARLYAMYQQSRQMLIFLVTIFLIVQISCGVMLVVVNSKTTWDEVILSGNYTCWNEGGSQLITSITWILGTVWEIGALCLACWITVKHFRELRRLRSSRGLIIRDCLTVLAKTHMFYFTSFVVVSSLGLVPAIVEFNYTGSVIYNLIVQIPQVVQMFVLGPRLILGVREYHAKLVASSDAASGMTSIAFQERIHISTNIVV</sequence>
<reference evidence="2 3" key="1">
    <citation type="submission" date="2016-06" db="EMBL/GenBank/DDBJ databases">
        <title>Comparative genomics of the ectomycorrhizal sister species Rhizopogon vinicolor and Rhizopogon vesiculosus (Basidiomycota: Boletales) reveals a divergence of the mating type B locus.</title>
        <authorList>
            <consortium name="DOE Joint Genome Institute"/>
            <person name="Mujic A.B."/>
            <person name="Kuo A."/>
            <person name="Tritt A."/>
            <person name="Lipzen A."/>
            <person name="Chen C."/>
            <person name="Johnson J."/>
            <person name="Sharma A."/>
            <person name="Barry K."/>
            <person name="Grigoriev I.V."/>
            <person name="Spatafora J.W."/>
        </authorList>
    </citation>
    <scope>NUCLEOTIDE SEQUENCE [LARGE SCALE GENOMIC DNA]</scope>
    <source>
        <strain evidence="2 3">AM-OR11-026</strain>
    </source>
</reference>
<organism evidence="2 3">
    <name type="scientific">Rhizopogon vinicolor AM-OR11-026</name>
    <dbReference type="NCBI Taxonomy" id="1314800"/>
    <lineage>
        <taxon>Eukaryota</taxon>
        <taxon>Fungi</taxon>
        <taxon>Dikarya</taxon>
        <taxon>Basidiomycota</taxon>
        <taxon>Agaricomycotina</taxon>
        <taxon>Agaricomycetes</taxon>
        <taxon>Agaricomycetidae</taxon>
        <taxon>Boletales</taxon>
        <taxon>Suillineae</taxon>
        <taxon>Rhizopogonaceae</taxon>
        <taxon>Rhizopogon</taxon>
    </lineage>
</organism>
<keyword evidence="3" id="KW-1185">Reference proteome</keyword>
<evidence type="ECO:0000256" key="1">
    <source>
        <dbReference type="SAM" id="Phobius"/>
    </source>
</evidence>
<dbReference type="AlphaFoldDB" id="A0A1B7MLT5"/>